<gene>
    <name evidence="4" type="ORF">RM780_20590</name>
</gene>
<dbReference type="Gene3D" id="1.10.357.10">
    <property type="entry name" value="Tetracycline Repressor, domain 2"/>
    <property type="match status" value="1"/>
</dbReference>
<dbReference type="Proteomes" id="UP001183388">
    <property type="component" value="Unassembled WGS sequence"/>
</dbReference>
<sequence length="202" mass="21635">MPPATPPPPTWGGTTLDARRATRRRALLDAALDLAGKQGCPAVTVRSVCRAARLTDRYFYESFSSRDALLLALYDEVAGQALTALREAAPDARAAVESFLDVLTDDPRRGRVLLLEPMTDPVLGRRGADLLPVFADLVGSHLGVDPAAPDTQLTATALIGALAGLFIRWLEGTLPTDRTHLTTYCTRLLTAAPTLAHPDPLD</sequence>
<feature type="domain" description="HTH tetR-type" evidence="3">
    <location>
        <begin position="21"/>
        <end position="81"/>
    </location>
</feature>
<evidence type="ECO:0000313" key="4">
    <source>
        <dbReference type="EMBL" id="MDT0309340.1"/>
    </source>
</evidence>
<dbReference type="InterPro" id="IPR050109">
    <property type="entry name" value="HTH-type_TetR-like_transc_reg"/>
</dbReference>
<proteinExistence type="predicted"/>
<name>A0ABU2LCP8_9ACTN</name>
<evidence type="ECO:0000256" key="2">
    <source>
        <dbReference type="PROSITE-ProRule" id="PRU00335"/>
    </source>
</evidence>
<dbReference type="PANTHER" id="PTHR30055:SF209">
    <property type="entry name" value="POSSIBLE TRANSCRIPTIONAL REGULATORY PROTEIN (PROBABLY TETR-FAMILY)"/>
    <property type="match status" value="1"/>
</dbReference>
<accession>A0ABU2LCP8</accession>
<comment type="caution">
    <text evidence="4">The sequence shown here is derived from an EMBL/GenBank/DDBJ whole genome shotgun (WGS) entry which is preliminary data.</text>
</comment>
<organism evidence="4 5">
    <name type="scientific">Streptomyces boetiae</name>
    <dbReference type="NCBI Taxonomy" id="3075541"/>
    <lineage>
        <taxon>Bacteria</taxon>
        <taxon>Bacillati</taxon>
        <taxon>Actinomycetota</taxon>
        <taxon>Actinomycetes</taxon>
        <taxon>Kitasatosporales</taxon>
        <taxon>Streptomycetaceae</taxon>
        <taxon>Streptomyces</taxon>
    </lineage>
</organism>
<dbReference type="InterPro" id="IPR001647">
    <property type="entry name" value="HTH_TetR"/>
</dbReference>
<dbReference type="SUPFAM" id="SSF46689">
    <property type="entry name" value="Homeodomain-like"/>
    <property type="match status" value="1"/>
</dbReference>
<keyword evidence="1 2" id="KW-0238">DNA-binding</keyword>
<dbReference type="RefSeq" id="WP_311632295.1">
    <property type="nucleotide sequence ID" value="NZ_JAVREN010000035.1"/>
</dbReference>
<keyword evidence="5" id="KW-1185">Reference proteome</keyword>
<evidence type="ECO:0000259" key="3">
    <source>
        <dbReference type="PROSITE" id="PS50977"/>
    </source>
</evidence>
<evidence type="ECO:0000313" key="5">
    <source>
        <dbReference type="Proteomes" id="UP001183388"/>
    </source>
</evidence>
<dbReference type="Pfam" id="PF00440">
    <property type="entry name" value="TetR_N"/>
    <property type="match status" value="1"/>
</dbReference>
<feature type="DNA-binding region" description="H-T-H motif" evidence="2">
    <location>
        <begin position="44"/>
        <end position="63"/>
    </location>
</feature>
<dbReference type="PANTHER" id="PTHR30055">
    <property type="entry name" value="HTH-TYPE TRANSCRIPTIONAL REGULATOR RUTR"/>
    <property type="match status" value="1"/>
</dbReference>
<dbReference type="EMBL" id="JAVREN010000035">
    <property type="protein sequence ID" value="MDT0309340.1"/>
    <property type="molecule type" value="Genomic_DNA"/>
</dbReference>
<dbReference type="InterPro" id="IPR009057">
    <property type="entry name" value="Homeodomain-like_sf"/>
</dbReference>
<protein>
    <submittedName>
        <fullName evidence="4">TetR/AcrR family transcriptional regulator</fullName>
    </submittedName>
</protein>
<evidence type="ECO:0000256" key="1">
    <source>
        <dbReference type="ARBA" id="ARBA00023125"/>
    </source>
</evidence>
<reference evidence="5" key="1">
    <citation type="submission" date="2023-07" db="EMBL/GenBank/DDBJ databases">
        <title>30 novel species of actinomycetes from the DSMZ collection.</title>
        <authorList>
            <person name="Nouioui I."/>
        </authorList>
    </citation>
    <scope>NUCLEOTIDE SEQUENCE [LARGE SCALE GENOMIC DNA]</scope>
    <source>
        <strain evidence="5">DSM 44917</strain>
    </source>
</reference>
<dbReference type="PROSITE" id="PS50977">
    <property type="entry name" value="HTH_TETR_2"/>
    <property type="match status" value="1"/>
</dbReference>